<evidence type="ECO:0008006" key="3">
    <source>
        <dbReference type="Google" id="ProtNLM"/>
    </source>
</evidence>
<dbReference type="RefSeq" id="WP_394301697.1">
    <property type="nucleotide sequence ID" value="NZ_JBHMQT010000032.1"/>
</dbReference>
<comment type="caution">
    <text evidence="1">The sequence shown here is derived from an EMBL/GenBank/DDBJ whole genome shotgun (WGS) entry which is preliminary data.</text>
</comment>
<protein>
    <recommendedName>
        <fullName evidence="3">Ricin B lectin domain-containing protein</fullName>
    </recommendedName>
</protein>
<reference evidence="1 2" key="1">
    <citation type="submission" date="2024-09" db="EMBL/GenBank/DDBJ databases">
        <authorList>
            <person name="Sun Q."/>
            <person name="Mori K."/>
        </authorList>
    </citation>
    <scope>NUCLEOTIDE SEQUENCE [LARGE SCALE GENOMIC DNA]</scope>
    <source>
        <strain evidence="1 2">TBRC 1851</strain>
    </source>
</reference>
<keyword evidence="2" id="KW-1185">Reference proteome</keyword>
<accession>A0ABV6U537</accession>
<dbReference type="Proteomes" id="UP001589870">
    <property type="component" value="Unassembled WGS sequence"/>
</dbReference>
<dbReference type="Gene3D" id="2.80.10.50">
    <property type="match status" value="1"/>
</dbReference>
<dbReference type="SUPFAM" id="SSF50370">
    <property type="entry name" value="Ricin B-like lectins"/>
    <property type="match status" value="1"/>
</dbReference>
<dbReference type="InterPro" id="IPR035992">
    <property type="entry name" value="Ricin_B-like_lectins"/>
</dbReference>
<dbReference type="EMBL" id="JBHMQT010000032">
    <property type="protein sequence ID" value="MFC0863558.1"/>
    <property type="molecule type" value="Genomic_DNA"/>
</dbReference>
<proteinExistence type="predicted"/>
<evidence type="ECO:0000313" key="1">
    <source>
        <dbReference type="EMBL" id="MFC0863558.1"/>
    </source>
</evidence>
<organism evidence="1 2">
    <name type="scientific">Sphaerimonospora cavernae</name>
    <dbReference type="NCBI Taxonomy" id="1740611"/>
    <lineage>
        <taxon>Bacteria</taxon>
        <taxon>Bacillati</taxon>
        <taxon>Actinomycetota</taxon>
        <taxon>Actinomycetes</taxon>
        <taxon>Streptosporangiales</taxon>
        <taxon>Streptosporangiaceae</taxon>
        <taxon>Sphaerimonospora</taxon>
    </lineage>
</organism>
<dbReference type="PROSITE" id="PS50231">
    <property type="entry name" value="RICIN_B_LECTIN"/>
    <property type="match status" value="1"/>
</dbReference>
<evidence type="ECO:0000313" key="2">
    <source>
        <dbReference type="Proteomes" id="UP001589870"/>
    </source>
</evidence>
<sequence length="91" mass="9530">MSPVGAGQPIQVAHCASAVGQHSASMRWDLSDGAYTSRKDSGWAIAASGTSNNARIVLQPAAGQSGQSGQRWTPGPSRTADPWKFLTVDIY</sequence>
<gene>
    <name evidence="1" type="ORF">ACFHYQ_14750</name>
</gene>
<name>A0ABV6U537_9ACTN</name>